<evidence type="ECO:0000256" key="4">
    <source>
        <dbReference type="ARBA" id="ARBA00023163"/>
    </source>
</evidence>
<dbReference type="SUPFAM" id="SSF46689">
    <property type="entry name" value="Homeodomain-like"/>
    <property type="match status" value="1"/>
</dbReference>
<evidence type="ECO:0000313" key="7">
    <source>
        <dbReference type="EMBL" id="RNB85405.1"/>
    </source>
</evidence>
<accession>A0A3M8DDM5</accession>
<dbReference type="PANTHER" id="PTHR47506">
    <property type="entry name" value="TRANSCRIPTIONAL REGULATORY PROTEIN"/>
    <property type="match status" value="1"/>
</dbReference>
<evidence type="ECO:0000256" key="5">
    <source>
        <dbReference type="PROSITE-ProRule" id="PRU00335"/>
    </source>
</evidence>
<gene>
    <name evidence="7" type="ORF">EDM56_18535</name>
</gene>
<dbReference type="AlphaFoldDB" id="A0A3M8DDM5"/>
<reference evidence="7 8" key="1">
    <citation type="submission" date="2018-10" db="EMBL/GenBank/DDBJ databases">
        <title>Phylogenomics of Brevibacillus.</title>
        <authorList>
            <person name="Dunlap C."/>
        </authorList>
    </citation>
    <scope>NUCLEOTIDE SEQUENCE [LARGE SCALE GENOMIC DNA]</scope>
    <source>
        <strain evidence="7 8">JCM 15716</strain>
    </source>
</reference>
<evidence type="ECO:0000256" key="3">
    <source>
        <dbReference type="ARBA" id="ARBA00023125"/>
    </source>
</evidence>
<evidence type="ECO:0000313" key="8">
    <source>
        <dbReference type="Proteomes" id="UP000271031"/>
    </source>
</evidence>
<dbReference type="Proteomes" id="UP000271031">
    <property type="component" value="Unassembled WGS sequence"/>
</dbReference>
<organism evidence="7 8">
    <name type="scientific">Brevibacillus fluminis</name>
    <dbReference type="NCBI Taxonomy" id="511487"/>
    <lineage>
        <taxon>Bacteria</taxon>
        <taxon>Bacillati</taxon>
        <taxon>Bacillota</taxon>
        <taxon>Bacilli</taxon>
        <taxon>Bacillales</taxon>
        <taxon>Paenibacillaceae</taxon>
        <taxon>Brevibacillus</taxon>
    </lineage>
</organism>
<feature type="DNA-binding region" description="H-T-H motif" evidence="5">
    <location>
        <begin position="37"/>
        <end position="56"/>
    </location>
</feature>
<dbReference type="Gene3D" id="1.10.10.60">
    <property type="entry name" value="Homeodomain-like"/>
    <property type="match status" value="1"/>
</dbReference>
<dbReference type="PANTHER" id="PTHR47506:SF1">
    <property type="entry name" value="HTH-TYPE TRANSCRIPTIONAL REGULATOR YJDC"/>
    <property type="match status" value="1"/>
</dbReference>
<evidence type="ECO:0000256" key="2">
    <source>
        <dbReference type="ARBA" id="ARBA00023015"/>
    </source>
</evidence>
<dbReference type="InterPro" id="IPR001647">
    <property type="entry name" value="HTH_TetR"/>
</dbReference>
<dbReference type="Gene3D" id="1.10.357.10">
    <property type="entry name" value="Tetracycline Repressor, domain 2"/>
    <property type="match status" value="1"/>
</dbReference>
<dbReference type="InterPro" id="IPR009057">
    <property type="entry name" value="Homeodomain-like_sf"/>
</dbReference>
<keyword evidence="2" id="KW-0805">Transcription regulation</keyword>
<dbReference type="InterPro" id="IPR036271">
    <property type="entry name" value="Tet_transcr_reg_TetR-rel_C_sf"/>
</dbReference>
<dbReference type="EMBL" id="RHHQ01000014">
    <property type="protein sequence ID" value="RNB85405.1"/>
    <property type="molecule type" value="Genomic_DNA"/>
</dbReference>
<feature type="domain" description="HTH tetR-type" evidence="6">
    <location>
        <begin position="14"/>
        <end position="74"/>
    </location>
</feature>
<evidence type="ECO:0000256" key="1">
    <source>
        <dbReference type="ARBA" id="ARBA00022491"/>
    </source>
</evidence>
<keyword evidence="8" id="KW-1185">Reference proteome</keyword>
<dbReference type="InterPro" id="IPR039538">
    <property type="entry name" value="BetI_C"/>
</dbReference>
<dbReference type="SUPFAM" id="SSF48498">
    <property type="entry name" value="Tetracyclin repressor-like, C-terminal domain"/>
    <property type="match status" value="1"/>
</dbReference>
<dbReference type="PRINTS" id="PR00455">
    <property type="entry name" value="HTHTETR"/>
</dbReference>
<comment type="caution">
    <text evidence="7">The sequence shown here is derived from an EMBL/GenBank/DDBJ whole genome shotgun (WGS) entry which is preliminary data.</text>
</comment>
<protein>
    <submittedName>
        <fullName evidence="7">TetR/AcrR family transcriptional regulator</fullName>
    </submittedName>
</protein>
<dbReference type="OrthoDB" id="9814200at2"/>
<name>A0A3M8DDM5_9BACL</name>
<sequence>MNILKKNKFQLKREATYANLIQAGIEVLCERGYSASSIDDVVSRAGYTKGAFYVHFESKEQFFLHLMDQRTESRGSMMAAVSKARGESMTLHEAVSSVVKASVAFVTQSPEWILVYMDFFIQSKQSELIQAKYIELYENWIAEIKQLLEKLKENGQVSEEIDIESKSRMLNAFWDGCIMHHVFYKEELDEQKITDAFVKLLRE</sequence>
<dbReference type="PROSITE" id="PS50977">
    <property type="entry name" value="HTH_TETR_2"/>
    <property type="match status" value="1"/>
</dbReference>
<dbReference type="Pfam" id="PF00440">
    <property type="entry name" value="TetR_N"/>
    <property type="match status" value="1"/>
</dbReference>
<keyword evidence="4" id="KW-0804">Transcription</keyword>
<keyword evidence="1" id="KW-0678">Repressor</keyword>
<dbReference type="Pfam" id="PF13977">
    <property type="entry name" value="TetR_C_6"/>
    <property type="match status" value="1"/>
</dbReference>
<keyword evidence="3 5" id="KW-0238">DNA-binding</keyword>
<proteinExistence type="predicted"/>
<dbReference type="GO" id="GO:0003677">
    <property type="term" value="F:DNA binding"/>
    <property type="evidence" value="ECO:0007669"/>
    <property type="project" value="UniProtKB-UniRule"/>
</dbReference>
<evidence type="ECO:0000259" key="6">
    <source>
        <dbReference type="PROSITE" id="PS50977"/>
    </source>
</evidence>